<gene>
    <name evidence="2" type="ORF">LIER_07899</name>
</gene>
<accession>A0AAV3PB38</accession>
<reference evidence="2 3" key="1">
    <citation type="submission" date="2024-01" db="EMBL/GenBank/DDBJ databases">
        <title>The complete chloroplast genome sequence of Lithospermum erythrorhizon: insights into the phylogenetic relationship among Boraginaceae species and the maternal lineages of purple gromwells.</title>
        <authorList>
            <person name="Okada T."/>
            <person name="Watanabe K."/>
        </authorList>
    </citation>
    <scope>NUCLEOTIDE SEQUENCE [LARGE SCALE GENOMIC DNA]</scope>
</reference>
<proteinExistence type="predicted"/>
<dbReference type="AlphaFoldDB" id="A0AAV3PB38"/>
<evidence type="ECO:0000313" key="3">
    <source>
        <dbReference type="Proteomes" id="UP001454036"/>
    </source>
</evidence>
<name>A0AAV3PB38_LITER</name>
<sequence length="181" mass="19993">MLVAVGPSLERAARNYSVVVAKRLTVKIYGELQSFLNDQSITITRNLVTRGSMDVYTVSELDNAIEQLPFQNRCIHYKCHVCNKDVVTTLRPLAVMSVSDHTSTVKVVAIGDMTEIILQNTTSKIAGLIKKRKGNIPGTPVITFETSNESNHPQGVSTKKQLTYMPEDKNKNMDEAAANDP</sequence>
<feature type="compositionally biased region" description="Polar residues" evidence="1">
    <location>
        <begin position="146"/>
        <end position="161"/>
    </location>
</feature>
<protein>
    <submittedName>
        <fullName evidence="2">Uncharacterized protein</fullName>
    </submittedName>
</protein>
<comment type="caution">
    <text evidence="2">The sequence shown here is derived from an EMBL/GenBank/DDBJ whole genome shotgun (WGS) entry which is preliminary data.</text>
</comment>
<keyword evidence="3" id="KW-1185">Reference proteome</keyword>
<evidence type="ECO:0000256" key="1">
    <source>
        <dbReference type="SAM" id="MobiDB-lite"/>
    </source>
</evidence>
<dbReference type="Proteomes" id="UP001454036">
    <property type="component" value="Unassembled WGS sequence"/>
</dbReference>
<dbReference type="EMBL" id="BAABME010001242">
    <property type="protein sequence ID" value="GAA0148463.1"/>
    <property type="molecule type" value="Genomic_DNA"/>
</dbReference>
<evidence type="ECO:0000313" key="2">
    <source>
        <dbReference type="EMBL" id="GAA0148463.1"/>
    </source>
</evidence>
<organism evidence="2 3">
    <name type="scientific">Lithospermum erythrorhizon</name>
    <name type="common">Purple gromwell</name>
    <name type="synonym">Lithospermum officinale var. erythrorhizon</name>
    <dbReference type="NCBI Taxonomy" id="34254"/>
    <lineage>
        <taxon>Eukaryota</taxon>
        <taxon>Viridiplantae</taxon>
        <taxon>Streptophyta</taxon>
        <taxon>Embryophyta</taxon>
        <taxon>Tracheophyta</taxon>
        <taxon>Spermatophyta</taxon>
        <taxon>Magnoliopsida</taxon>
        <taxon>eudicotyledons</taxon>
        <taxon>Gunneridae</taxon>
        <taxon>Pentapetalae</taxon>
        <taxon>asterids</taxon>
        <taxon>lamiids</taxon>
        <taxon>Boraginales</taxon>
        <taxon>Boraginaceae</taxon>
        <taxon>Boraginoideae</taxon>
        <taxon>Lithospermeae</taxon>
        <taxon>Lithospermum</taxon>
    </lineage>
</organism>
<feature type="region of interest" description="Disordered" evidence="1">
    <location>
        <begin position="146"/>
        <end position="181"/>
    </location>
</feature>